<sequence length="451" mass="52468">MKDVFVSVENDLDETFKQNELLKDRLLKASLTEDIKNLVITSCVKIKNKDLHDEIERISKESKDVSNEVTQKLSKRIVELEKELSKSEAKCIAFEIALQHKTRENNSLKTVQKENENFMASLQLENAHLKQTYKYLFESVQRSKVKTNHCDKVKVKKDFDEIETRNIELEYRVASLIEENEHLKLTYKNLFDSIKKSRVQTKTSNVTQNETENLKSQLFEFAKTQYEAMEEDEAESSVKHTRRYIARDRELAEDKLRRDYFGDENMPPVYPKDYFRRSISTCYYGLVIGAYLVGTMSRLSASCMTVRSISKNGRYITFVGYVFLVQLDVLLEYIREYVVALTGARFNGLGMVGCGLATHFVPSKFDTTKNRFLPVGDEFVIEYLDMDNTSLLAAPLSHECVYYRILRSSIKQMLHSLFDTSLLKRGNRPRKADSVAYRQRDVTNLPIRDPW</sequence>
<reference evidence="2" key="1">
    <citation type="journal article" date="2022" name="Int. J. Mol. Sci.">
        <title>Draft Genome of Tanacetum Coccineum: Genomic Comparison of Closely Related Tanacetum-Family Plants.</title>
        <authorList>
            <person name="Yamashiro T."/>
            <person name="Shiraishi A."/>
            <person name="Nakayama K."/>
            <person name="Satake H."/>
        </authorList>
    </citation>
    <scope>NUCLEOTIDE SEQUENCE</scope>
</reference>
<accession>A0ABQ5JAE9</accession>
<organism evidence="2 3">
    <name type="scientific">Tanacetum coccineum</name>
    <dbReference type="NCBI Taxonomy" id="301880"/>
    <lineage>
        <taxon>Eukaryota</taxon>
        <taxon>Viridiplantae</taxon>
        <taxon>Streptophyta</taxon>
        <taxon>Embryophyta</taxon>
        <taxon>Tracheophyta</taxon>
        <taxon>Spermatophyta</taxon>
        <taxon>Magnoliopsida</taxon>
        <taxon>eudicotyledons</taxon>
        <taxon>Gunneridae</taxon>
        <taxon>Pentapetalae</taxon>
        <taxon>asterids</taxon>
        <taxon>campanulids</taxon>
        <taxon>Asterales</taxon>
        <taxon>Asteraceae</taxon>
        <taxon>Asteroideae</taxon>
        <taxon>Anthemideae</taxon>
        <taxon>Anthemidinae</taxon>
        <taxon>Tanacetum</taxon>
    </lineage>
</organism>
<protein>
    <submittedName>
        <fullName evidence="2">Uncharacterized protein</fullName>
    </submittedName>
</protein>
<proteinExistence type="predicted"/>
<keyword evidence="3" id="KW-1185">Reference proteome</keyword>
<evidence type="ECO:0000313" key="2">
    <source>
        <dbReference type="EMBL" id="GJU09025.1"/>
    </source>
</evidence>
<gene>
    <name evidence="2" type="ORF">Tco_1125455</name>
</gene>
<feature type="coiled-coil region" evidence="1">
    <location>
        <begin position="48"/>
        <end position="97"/>
    </location>
</feature>
<name>A0ABQ5JAE9_9ASTR</name>
<comment type="caution">
    <text evidence="2">The sequence shown here is derived from an EMBL/GenBank/DDBJ whole genome shotgun (WGS) entry which is preliminary data.</text>
</comment>
<evidence type="ECO:0000313" key="3">
    <source>
        <dbReference type="Proteomes" id="UP001151760"/>
    </source>
</evidence>
<reference evidence="2" key="2">
    <citation type="submission" date="2022-01" db="EMBL/GenBank/DDBJ databases">
        <authorList>
            <person name="Yamashiro T."/>
            <person name="Shiraishi A."/>
            <person name="Satake H."/>
            <person name="Nakayama K."/>
        </authorList>
    </citation>
    <scope>NUCLEOTIDE SEQUENCE</scope>
</reference>
<dbReference type="Proteomes" id="UP001151760">
    <property type="component" value="Unassembled WGS sequence"/>
</dbReference>
<dbReference type="EMBL" id="BQNB010021690">
    <property type="protein sequence ID" value="GJU09025.1"/>
    <property type="molecule type" value="Genomic_DNA"/>
</dbReference>
<keyword evidence="1" id="KW-0175">Coiled coil</keyword>
<evidence type="ECO:0000256" key="1">
    <source>
        <dbReference type="SAM" id="Coils"/>
    </source>
</evidence>